<organism evidence="2 3">
    <name type="scientific">Psychrobacillus glaciei</name>
    <dbReference type="NCBI Taxonomy" id="2283160"/>
    <lineage>
        <taxon>Bacteria</taxon>
        <taxon>Bacillati</taxon>
        <taxon>Bacillota</taxon>
        <taxon>Bacilli</taxon>
        <taxon>Bacillales</taxon>
        <taxon>Bacillaceae</taxon>
        <taxon>Psychrobacillus</taxon>
    </lineage>
</organism>
<dbReference type="KEGG" id="psyo:PB01_11355"/>
<name>A0A5J6SMX6_9BACI</name>
<reference evidence="2 3" key="1">
    <citation type="submission" date="2018-07" db="EMBL/GenBank/DDBJ databases">
        <title>Complete genome sequence of Psychrobacillus sp. PB01, isolated from iceberg, and comparative genome analysis of Psychrobacillus strains.</title>
        <authorList>
            <person name="Lee P.C."/>
        </authorList>
    </citation>
    <scope>NUCLEOTIDE SEQUENCE [LARGE SCALE GENOMIC DNA]</scope>
    <source>
        <strain evidence="2 3">PB01</strain>
    </source>
</reference>
<keyword evidence="1" id="KW-1133">Transmembrane helix</keyword>
<evidence type="ECO:0000313" key="3">
    <source>
        <dbReference type="Proteomes" id="UP000325517"/>
    </source>
</evidence>
<keyword evidence="1" id="KW-0812">Transmembrane</keyword>
<keyword evidence="3" id="KW-1185">Reference proteome</keyword>
<sequence length="65" mass="7129">MKFILNLTTAIAFGFIGFLVFGGIIAFVGYEGAGILIAIIFIILLTIVINLLMKINNNIEKLNQK</sequence>
<dbReference type="RefSeq" id="WP_151700284.1">
    <property type="nucleotide sequence ID" value="NZ_CP031223.1"/>
</dbReference>
<evidence type="ECO:0000256" key="1">
    <source>
        <dbReference type="SAM" id="Phobius"/>
    </source>
</evidence>
<dbReference type="AlphaFoldDB" id="A0A5J6SMX6"/>
<accession>A0A5J6SMX6</accession>
<gene>
    <name evidence="2" type="ORF">PB01_11355</name>
</gene>
<dbReference type="EMBL" id="CP031223">
    <property type="protein sequence ID" value="QFF99370.1"/>
    <property type="molecule type" value="Genomic_DNA"/>
</dbReference>
<dbReference type="Proteomes" id="UP000325517">
    <property type="component" value="Chromosome"/>
</dbReference>
<protein>
    <submittedName>
        <fullName evidence="2">Uncharacterized protein</fullName>
    </submittedName>
</protein>
<proteinExistence type="predicted"/>
<keyword evidence="1" id="KW-0472">Membrane</keyword>
<feature type="transmembrane region" description="Helical" evidence="1">
    <location>
        <begin position="34"/>
        <end position="53"/>
    </location>
</feature>
<evidence type="ECO:0000313" key="2">
    <source>
        <dbReference type="EMBL" id="QFF99370.1"/>
    </source>
</evidence>
<feature type="transmembrane region" description="Helical" evidence="1">
    <location>
        <begin position="7"/>
        <end position="28"/>
    </location>
</feature>